<evidence type="ECO:0000313" key="1">
    <source>
        <dbReference type="EMBL" id="MFC6763940.1"/>
    </source>
</evidence>
<protein>
    <submittedName>
        <fullName evidence="1">Uncharacterized protein</fullName>
    </submittedName>
</protein>
<accession>A0ABD5SHE7</accession>
<dbReference type="EMBL" id="JBHSWV010000034">
    <property type="protein sequence ID" value="MFC6763940.1"/>
    <property type="molecule type" value="Genomic_DNA"/>
</dbReference>
<name>A0ABD5SHE7_9EURY</name>
<organism evidence="1 2">
    <name type="scientific">Natrinema soli</name>
    <dbReference type="NCBI Taxonomy" id="1930624"/>
    <lineage>
        <taxon>Archaea</taxon>
        <taxon>Methanobacteriati</taxon>
        <taxon>Methanobacteriota</taxon>
        <taxon>Stenosarchaea group</taxon>
        <taxon>Halobacteria</taxon>
        <taxon>Halobacteriales</taxon>
        <taxon>Natrialbaceae</taxon>
        <taxon>Natrinema</taxon>
    </lineage>
</organism>
<dbReference type="RefSeq" id="WP_273737045.1">
    <property type="nucleotide sequence ID" value="NZ_JAQIVI010000034.1"/>
</dbReference>
<keyword evidence="2" id="KW-1185">Reference proteome</keyword>
<gene>
    <name evidence="1" type="ORF">ACFQE6_02370</name>
</gene>
<dbReference type="AlphaFoldDB" id="A0ABD5SHE7"/>
<sequence>MTSLIGFVAVAKPNWLLELGKGKRGKEEQVSVEKTITDDAITYLEKSDEVRYPIVYAGGEPQEYTTNKFKHWAKRKSAFVGSTAVLSAIEERLTIPVDGIGKSVGSRLFHTVIFVEYITPREANNYPPELTFQKVVDVTPRSVEATVVLAGEKYTRSVPVIVRKSNDGQPD</sequence>
<proteinExistence type="predicted"/>
<dbReference type="Proteomes" id="UP001596383">
    <property type="component" value="Unassembled WGS sequence"/>
</dbReference>
<comment type="caution">
    <text evidence="1">The sequence shown here is derived from an EMBL/GenBank/DDBJ whole genome shotgun (WGS) entry which is preliminary data.</text>
</comment>
<evidence type="ECO:0000313" key="2">
    <source>
        <dbReference type="Proteomes" id="UP001596383"/>
    </source>
</evidence>
<reference evidence="1 2" key="1">
    <citation type="journal article" date="2019" name="Int. J. Syst. Evol. Microbiol.">
        <title>The Global Catalogue of Microorganisms (GCM) 10K type strain sequencing project: providing services to taxonomists for standard genome sequencing and annotation.</title>
        <authorList>
            <consortium name="The Broad Institute Genomics Platform"/>
            <consortium name="The Broad Institute Genome Sequencing Center for Infectious Disease"/>
            <person name="Wu L."/>
            <person name="Ma J."/>
        </authorList>
    </citation>
    <scope>NUCLEOTIDE SEQUENCE [LARGE SCALE GENOMIC DNA]</scope>
    <source>
        <strain evidence="1 2">LMG 29247</strain>
    </source>
</reference>